<accession>A0ACB8IIY0</accession>
<keyword evidence="1" id="KW-0808">Transferase</keyword>
<evidence type="ECO:0000313" key="1">
    <source>
        <dbReference type="EMBL" id="KAH9696900.1"/>
    </source>
</evidence>
<sequence length="1426" mass="161974">MSDNSENLETPENPSLLKKITPPLPEDRSTKKARFRSHGMDEDNPPPLSFKDALMPRTQQRSFDDTEMDEEWDFEPGDVIVGDDGAMPTIKFSQRIHEKLVQPWQNSVVVKLLGRNIGYKVLCNRLKVMWHMIPDFSVIDLENNYYLIRLNSSEDAVYVLTEGPWVIFGHYLTVQPWNPSFDSTVTELDSAVVWIRLPGMAFHLYDKRVLRKIGQLVGNVIKIDYRTELRERGKFARIAIRVSLTQPLVSRFNLDGRIQKVEYEGLPIICFQCGKYGHSSTVCLKKQTSNGINEANSENNPQANVPVEKIGGSTVANSSSERFGPWMVVERKGRARAVVDKENITDSERNQRTNFNTTSRFAALSDDYEAPTEEELDIQNPIHIPPQQPIKSITDHFNIRKNPTLKTSRTLKPHHHLSKGKQVAKPQFPKPKPLHLTTSSSMHETLRPHVTKILPHNTNDPNPRHTPSDNVEFMFNLTTLDPTKHMAVTLPFRNRATARQPPSGTMFAEPAQQLPPKQLAEPPDGKDAGVIDIRVNNEGDSQPVVGHEGEDFMSDNEDTVVQETPGVHEGMMMGLSPRTFAALVKNYNPTMVAIFEPRVSGKKADDFIKKSGFDRSHRVEANGFSGGIWVLWRDFFDVEVALNHNQFIHLKISAHNVTQAWVTAVYASPNSSRRHELWQELNCIARSMHDPWLVGGDFNSILYAEEKRGGSQLGTGICPLFNSWFHANKMVDLPFSGPWFTWVRGSLSKRLDHVLSNKDWILKFDNYSVTNLPRVDSDHRPVLGTYQPYQVQGCFPQIDQTRLASLAMPIDKEEVHAAICQMSPLKAPGIDGYPAGFYQAQWHIVGESFSAGIKEVFNSHSIPKEEQWKPIRLARMGTPLSHLFFADDLLLFAEASSAQALFINSVLEEFCLSSGAKDLGTYLGMPLLHRRVSKQTYQGILDKMQQRLSGWAASQLSFAGRITLTQSVLQAIPIYAMQTTNLPASIKTKIDQVCRRFLWSGNAEMRKMSLVSWQTICQPKLTGGLGFKRLEIMNDALLLKVAWNLITEPGKLCAQVLATKYRVSLSDIPQSLPTRHGSHLWKSVCRVWDHAKRGLHWNVGNGLRVKFWWDCWATTSSPLAAFTLKPIPPKLCDLYVADFVTADGNWNWPKFSYLLSHNAVMRIASVHPPSAWNGADKAYWAAATHGKFTVKSAYDHLAQPYLQERDTIWRLAWSWKGPQSIKIFIWLVLHNRLKTRGELASRHLTIDTHCERCGYELETTIHVLRDCPYSRAVWLRLLRDHNHQEFFNADLVGWMSRNLQASNKYPCSNLWRVMFGVAIWRIWYWRNHFIFTKEYWESNAIAMDIKVRAAEIQRSNSFSFAAGTTRIERWIRWIAPVWPWVKLNSDGAKKSSGIAGAGGLIRDFRGGWQVGYSANLGVCSVTSAEL</sequence>
<keyword evidence="1" id="KW-0695">RNA-directed DNA polymerase</keyword>
<keyword evidence="2" id="KW-1185">Reference proteome</keyword>
<dbReference type="EMBL" id="CM039177">
    <property type="protein sequence ID" value="KAH9696900.1"/>
    <property type="molecule type" value="Genomic_DNA"/>
</dbReference>
<proteinExistence type="predicted"/>
<name>A0ACB8IIY0_CITSI</name>
<dbReference type="Proteomes" id="UP000829398">
    <property type="component" value="Chromosome 8"/>
</dbReference>
<comment type="caution">
    <text evidence="1">The sequence shown here is derived from an EMBL/GenBank/DDBJ whole genome shotgun (WGS) entry which is preliminary data.</text>
</comment>
<protein>
    <submittedName>
        <fullName evidence="1">Reverse transcriptase domain-containing protein</fullName>
    </submittedName>
</protein>
<organism evidence="1 2">
    <name type="scientific">Citrus sinensis</name>
    <name type="common">Sweet orange</name>
    <name type="synonym">Citrus aurantium var. sinensis</name>
    <dbReference type="NCBI Taxonomy" id="2711"/>
    <lineage>
        <taxon>Eukaryota</taxon>
        <taxon>Viridiplantae</taxon>
        <taxon>Streptophyta</taxon>
        <taxon>Embryophyta</taxon>
        <taxon>Tracheophyta</taxon>
        <taxon>Spermatophyta</taxon>
        <taxon>Magnoliopsida</taxon>
        <taxon>eudicotyledons</taxon>
        <taxon>Gunneridae</taxon>
        <taxon>Pentapetalae</taxon>
        <taxon>rosids</taxon>
        <taxon>malvids</taxon>
        <taxon>Sapindales</taxon>
        <taxon>Rutaceae</taxon>
        <taxon>Aurantioideae</taxon>
        <taxon>Citrus</taxon>
    </lineage>
</organism>
<keyword evidence="1" id="KW-0548">Nucleotidyltransferase</keyword>
<reference evidence="2" key="1">
    <citation type="journal article" date="2023" name="Hortic. Res.">
        <title>A chromosome-level phased genome enabling allele-level studies in sweet orange: a case study on citrus Huanglongbing tolerance.</title>
        <authorList>
            <person name="Wu B."/>
            <person name="Yu Q."/>
            <person name="Deng Z."/>
            <person name="Duan Y."/>
            <person name="Luo F."/>
            <person name="Gmitter F. Jr."/>
        </authorList>
    </citation>
    <scope>NUCLEOTIDE SEQUENCE [LARGE SCALE GENOMIC DNA]</scope>
    <source>
        <strain evidence="2">cv. Valencia</strain>
    </source>
</reference>
<gene>
    <name evidence="1" type="ORF">KPL71_023380</name>
</gene>
<evidence type="ECO:0000313" key="2">
    <source>
        <dbReference type="Proteomes" id="UP000829398"/>
    </source>
</evidence>